<evidence type="ECO:0000313" key="3">
    <source>
        <dbReference type="EMBL" id="MEY8245273.1"/>
    </source>
</evidence>
<feature type="domain" description="NusB/RsmB/TIM44" evidence="2">
    <location>
        <begin position="372"/>
        <end position="464"/>
    </location>
</feature>
<organism evidence="3 4">
    <name type="scientific">Heminiphilus faecis</name>
    <dbReference type="NCBI Taxonomy" id="2601703"/>
    <lineage>
        <taxon>Bacteria</taxon>
        <taxon>Pseudomonadati</taxon>
        <taxon>Bacteroidota</taxon>
        <taxon>Bacteroidia</taxon>
        <taxon>Bacteroidales</taxon>
        <taxon>Muribaculaceae</taxon>
        <taxon>Heminiphilus</taxon>
    </lineage>
</organism>
<dbReference type="RefSeq" id="WP_369863363.1">
    <property type="nucleotide sequence ID" value="NZ_JBCLPP010000014.1"/>
</dbReference>
<evidence type="ECO:0000313" key="4">
    <source>
        <dbReference type="Proteomes" id="UP001565200"/>
    </source>
</evidence>
<dbReference type="InterPro" id="IPR035926">
    <property type="entry name" value="NusB-like_sf"/>
</dbReference>
<evidence type="ECO:0000256" key="1">
    <source>
        <dbReference type="ARBA" id="ARBA00022884"/>
    </source>
</evidence>
<comment type="caution">
    <text evidence="3">The sequence shown here is derived from an EMBL/GenBank/DDBJ whole genome shotgun (WGS) entry which is preliminary data.</text>
</comment>
<dbReference type="EMBL" id="JBCLPP010000014">
    <property type="protein sequence ID" value="MEY8245273.1"/>
    <property type="molecule type" value="Genomic_DNA"/>
</dbReference>
<accession>A0ABV4CV74</accession>
<name>A0ABV4CV74_9BACT</name>
<dbReference type="InterPro" id="IPR006027">
    <property type="entry name" value="NusB_RsmB_TIM44"/>
</dbReference>
<protein>
    <submittedName>
        <fullName evidence="3">Transcription antitermination factor NusB</fullName>
    </submittedName>
</protein>
<evidence type="ECO:0000259" key="2">
    <source>
        <dbReference type="Pfam" id="PF01029"/>
    </source>
</evidence>
<dbReference type="Gene3D" id="1.10.940.10">
    <property type="entry name" value="NusB-like"/>
    <property type="match status" value="1"/>
</dbReference>
<keyword evidence="4" id="KW-1185">Reference proteome</keyword>
<sequence>MINRILIRMKVVQMLYSYLLTRSDFNVLPVPETRSRDKRYAYKLYCDLLLLLIDQSGFKITNYEGRPRIERADKRAKNDYTRIAQALASNDDMQNIALSRRSFIEALAPMRLRLDAAVKASSIYKEYSRKKTAPEIGDEVQLWKTIMHTILLRDREFDALIHADEEFTHVGYEQALAMLDVTLNDFSTVKGSLIEARRGLAASLDKSYELYHSLLQLMIDLTHLRAQQLDEAKHRYITTHDDLNPNMRFVENKFIKALEENEDMCDYLKDIPLSWVDEDVTLRRLMAKIIDSEAYKKYMSAPDVDFAADCELWASLFKTVIIESDELAEALESQSVYWNDDVTIMGSFVLKTIKIFANAKGAPVKLLPKFKDLEDERFGPRLFEAAISNQDEYRAMIDECLVESRWDPDRLAFMDIVILETAIAELLNFESIPTIVTINEYTEIANYYSTPKSGQFITGMLYAIVNNLKKAGILVKE</sequence>
<reference evidence="3 4" key="1">
    <citation type="submission" date="2024-03" db="EMBL/GenBank/DDBJ databases">
        <title>Mouse gut bacterial collection (mGBC) of GemPharmatech.</title>
        <authorList>
            <person name="He Y."/>
            <person name="Dong L."/>
            <person name="Wu D."/>
            <person name="Gao X."/>
            <person name="Lin Z."/>
        </authorList>
    </citation>
    <scope>NUCLEOTIDE SEQUENCE [LARGE SCALE GENOMIC DNA]</scope>
    <source>
        <strain evidence="3 4">54-13</strain>
    </source>
</reference>
<proteinExistence type="predicted"/>
<dbReference type="SUPFAM" id="SSF48013">
    <property type="entry name" value="NusB-like"/>
    <property type="match status" value="1"/>
</dbReference>
<dbReference type="Pfam" id="PF01029">
    <property type="entry name" value="NusB"/>
    <property type="match status" value="1"/>
</dbReference>
<dbReference type="Proteomes" id="UP001565200">
    <property type="component" value="Unassembled WGS sequence"/>
</dbReference>
<keyword evidence="1" id="KW-0694">RNA-binding</keyword>
<gene>
    <name evidence="3" type="ORF">AAK873_06530</name>
</gene>